<evidence type="ECO:0000256" key="1">
    <source>
        <dbReference type="SAM" id="MobiDB-lite"/>
    </source>
</evidence>
<sequence>MPTAAAHQAMFKLLCKSRILISLFPTMAHYYACNRSSDSNFSEQASTLHTTEQPIVEDLESDGENSPNDTQPRRTIGRDMRTGATGRGIVYTSSSPEAKSEPGTPANPGKRDGKETLLTPRGQGKYSQKNNEK</sequence>
<organism evidence="3">
    <name type="scientific">Ajellomyces capsulatus (strain H88)</name>
    <name type="common">Darling's disease fungus</name>
    <name type="synonym">Histoplasma capsulatum</name>
    <dbReference type="NCBI Taxonomy" id="544711"/>
    <lineage>
        <taxon>Eukaryota</taxon>
        <taxon>Fungi</taxon>
        <taxon>Dikarya</taxon>
        <taxon>Ascomycota</taxon>
        <taxon>Pezizomycotina</taxon>
        <taxon>Eurotiomycetes</taxon>
        <taxon>Eurotiomycetidae</taxon>
        <taxon>Onygenales</taxon>
        <taxon>Ajellomycetaceae</taxon>
        <taxon>Histoplasma</taxon>
    </lineage>
</organism>
<reference evidence="3" key="1">
    <citation type="submission" date="2008-07" db="EMBL/GenBank/DDBJ databases">
        <title>Annotation of Ajellomyces capsulatus strain H88.</title>
        <authorList>
            <person name="Champion M."/>
            <person name="Cuomo C."/>
            <person name="Ma L.-J."/>
            <person name="Henn M.R."/>
            <person name="Sil A."/>
            <person name="Goldman B."/>
            <person name="Young S.K."/>
            <person name="Kodira C.D."/>
            <person name="Zeng Q."/>
            <person name="Koehrsen M."/>
            <person name="Alvarado L."/>
            <person name="Berlin A."/>
            <person name="Borenstein D."/>
            <person name="Chen Z."/>
            <person name="Engels R."/>
            <person name="Freedman E."/>
            <person name="Gellesch M."/>
            <person name="Goldberg J."/>
            <person name="Griggs A."/>
            <person name="Gujja S."/>
            <person name="Heiman D."/>
            <person name="Hepburn T."/>
            <person name="Howarth C."/>
            <person name="Jen D."/>
            <person name="Larson L."/>
            <person name="Lewis B."/>
            <person name="Mehta T."/>
            <person name="Park D."/>
            <person name="Pearson M."/>
            <person name="Roberts A."/>
            <person name="Saif S."/>
            <person name="Shea T."/>
            <person name="Shenoy N."/>
            <person name="Sisk P."/>
            <person name="Stolte C."/>
            <person name="Sykes S."/>
            <person name="Walk T."/>
            <person name="White J."/>
            <person name="Yandava C."/>
            <person name="Klein B."/>
            <person name="McEwen J.G."/>
            <person name="Puccia R."/>
            <person name="Goldman G.H."/>
            <person name="Felipe M.S."/>
            <person name="Nino-Vega G."/>
            <person name="San-Blas G."/>
            <person name="Taylor J."/>
            <person name="Mendoza L."/>
            <person name="Galagan J."/>
            <person name="Nusbaum C."/>
            <person name="Birren B."/>
        </authorList>
    </citation>
    <scope>NUCLEOTIDE SEQUENCE [LARGE SCALE GENOMIC DNA]</scope>
    <source>
        <strain evidence="3">H88</strain>
    </source>
</reference>
<gene>
    <name evidence="2" type="ORF">HCEG_06382</name>
</gene>
<dbReference type="OrthoDB" id="4188719at2759"/>
<name>F0ULL3_AJEC8</name>
<accession>F0ULL3</accession>
<dbReference type="AlphaFoldDB" id="F0ULL3"/>
<dbReference type="EMBL" id="DS990640">
    <property type="protein sequence ID" value="EGC47167.1"/>
    <property type="molecule type" value="Genomic_DNA"/>
</dbReference>
<evidence type="ECO:0000313" key="3">
    <source>
        <dbReference type="Proteomes" id="UP000008142"/>
    </source>
</evidence>
<dbReference type="OMA" id="HTTEQPI"/>
<dbReference type="HOGENOM" id="CLU_1916488_0_0_1"/>
<dbReference type="Proteomes" id="UP000008142">
    <property type="component" value="Unassembled WGS sequence"/>
</dbReference>
<proteinExistence type="predicted"/>
<protein>
    <submittedName>
        <fullName evidence="2">Predicted protein</fullName>
    </submittedName>
</protein>
<feature type="compositionally biased region" description="Polar residues" evidence="1">
    <location>
        <begin position="38"/>
        <end position="53"/>
    </location>
</feature>
<feature type="region of interest" description="Disordered" evidence="1">
    <location>
        <begin position="38"/>
        <end position="133"/>
    </location>
</feature>
<evidence type="ECO:0000313" key="2">
    <source>
        <dbReference type="EMBL" id="EGC47167.1"/>
    </source>
</evidence>